<gene>
    <name evidence="1" type="ORF">L2E82_35158</name>
</gene>
<protein>
    <submittedName>
        <fullName evidence="1">Uncharacterized protein</fullName>
    </submittedName>
</protein>
<evidence type="ECO:0000313" key="1">
    <source>
        <dbReference type="EMBL" id="KAI3723525.1"/>
    </source>
</evidence>
<comment type="caution">
    <text evidence="1">The sequence shown here is derived from an EMBL/GenBank/DDBJ whole genome shotgun (WGS) entry which is preliminary data.</text>
</comment>
<dbReference type="EMBL" id="CM042014">
    <property type="protein sequence ID" value="KAI3723525.1"/>
    <property type="molecule type" value="Genomic_DNA"/>
</dbReference>
<reference evidence="2" key="1">
    <citation type="journal article" date="2022" name="Mol. Ecol. Resour.">
        <title>The genomes of chicory, endive, great burdock and yacon provide insights into Asteraceae palaeo-polyploidization history and plant inulin production.</title>
        <authorList>
            <person name="Fan W."/>
            <person name="Wang S."/>
            <person name="Wang H."/>
            <person name="Wang A."/>
            <person name="Jiang F."/>
            <person name="Liu H."/>
            <person name="Zhao H."/>
            <person name="Xu D."/>
            <person name="Zhang Y."/>
        </authorList>
    </citation>
    <scope>NUCLEOTIDE SEQUENCE [LARGE SCALE GENOMIC DNA]</scope>
    <source>
        <strain evidence="2">cv. Punajuju</strain>
    </source>
</reference>
<reference evidence="1 2" key="2">
    <citation type="journal article" date="2022" name="Mol. Ecol. Resour.">
        <title>The genomes of chicory, endive, great burdock and yacon provide insights into Asteraceae paleo-polyploidization history and plant inulin production.</title>
        <authorList>
            <person name="Fan W."/>
            <person name="Wang S."/>
            <person name="Wang H."/>
            <person name="Wang A."/>
            <person name="Jiang F."/>
            <person name="Liu H."/>
            <person name="Zhao H."/>
            <person name="Xu D."/>
            <person name="Zhang Y."/>
        </authorList>
    </citation>
    <scope>NUCLEOTIDE SEQUENCE [LARGE SCALE GENOMIC DNA]</scope>
    <source>
        <strain evidence="2">cv. Punajuju</strain>
        <tissue evidence="1">Leaves</tissue>
    </source>
</reference>
<dbReference type="Proteomes" id="UP001055811">
    <property type="component" value="Linkage Group LG06"/>
</dbReference>
<organism evidence="1 2">
    <name type="scientific">Cichorium intybus</name>
    <name type="common">Chicory</name>
    <dbReference type="NCBI Taxonomy" id="13427"/>
    <lineage>
        <taxon>Eukaryota</taxon>
        <taxon>Viridiplantae</taxon>
        <taxon>Streptophyta</taxon>
        <taxon>Embryophyta</taxon>
        <taxon>Tracheophyta</taxon>
        <taxon>Spermatophyta</taxon>
        <taxon>Magnoliopsida</taxon>
        <taxon>eudicotyledons</taxon>
        <taxon>Gunneridae</taxon>
        <taxon>Pentapetalae</taxon>
        <taxon>asterids</taxon>
        <taxon>campanulids</taxon>
        <taxon>Asterales</taxon>
        <taxon>Asteraceae</taxon>
        <taxon>Cichorioideae</taxon>
        <taxon>Cichorieae</taxon>
        <taxon>Cichoriinae</taxon>
        <taxon>Cichorium</taxon>
    </lineage>
</organism>
<name>A0ACB9BND8_CICIN</name>
<sequence length="367" mass="41257">MMLPLQQLRSKMATFMVPQRIPGPPGPRDDALHLHNAFKGAGCDISTIIGILAHRNASQRALIEKAYNKTYSDDLTKRLSLKLDGNIKKAVLLWMPDPPHRDAVTLHEAFTEGNDLKAAIEVLCSKTSTELQHLKKLYHTLYSAYLEHEIISHTSGDLEKVCVPFVSLSEIVIPVNYGEEDKSLKTFTDLWSRFAFFQMLLAYLSIPRSDGKEFDKNTAISDANALFEAGENRMGSDKKTFIIIFTGRSRAQLAAVSSEYQRLHGNTLKKAIMSQTSGNFEDALVTILQCAENTALYFAKVLRKTKKVIGTDDHTTLIRVIVSRAEIDMQFIKSEYHKENHKSLDDAVYSMTSGDYRTFLLSLLGTF</sequence>
<proteinExistence type="predicted"/>
<accession>A0ACB9BND8</accession>
<evidence type="ECO:0000313" key="2">
    <source>
        <dbReference type="Proteomes" id="UP001055811"/>
    </source>
</evidence>
<keyword evidence="2" id="KW-1185">Reference proteome</keyword>